<feature type="domain" description="Methyltransferase FkbM" evidence="2">
    <location>
        <begin position="81"/>
        <end position="223"/>
    </location>
</feature>
<dbReference type="NCBIfam" id="TIGR01444">
    <property type="entry name" value="fkbM_fam"/>
    <property type="match status" value="1"/>
</dbReference>
<dbReference type="SUPFAM" id="SSF53335">
    <property type="entry name" value="S-adenosyl-L-methionine-dependent methyltransferases"/>
    <property type="match status" value="1"/>
</dbReference>
<dbReference type="AlphaFoldDB" id="A0AAF0KEN8"/>
<proteinExistence type="predicted"/>
<dbReference type="EMBL" id="CP124734">
    <property type="protein sequence ID" value="WHA42580.1"/>
    <property type="molecule type" value="Genomic_DNA"/>
</dbReference>
<dbReference type="Proteomes" id="UP000298664">
    <property type="component" value="Chromosome Linear"/>
</dbReference>
<organism evidence="3 4">
    <name type="scientific">Agrobacterium larrymoorei</name>
    <dbReference type="NCBI Taxonomy" id="160699"/>
    <lineage>
        <taxon>Bacteria</taxon>
        <taxon>Pseudomonadati</taxon>
        <taxon>Pseudomonadota</taxon>
        <taxon>Alphaproteobacteria</taxon>
        <taxon>Hyphomicrobiales</taxon>
        <taxon>Rhizobiaceae</taxon>
        <taxon>Rhizobium/Agrobacterium group</taxon>
        <taxon>Agrobacterium</taxon>
    </lineage>
</organism>
<dbReference type="RefSeq" id="WP_137396035.1">
    <property type="nucleotide sequence ID" value="NZ_CP124734.1"/>
</dbReference>
<keyword evidence="3" id="KW-0489">Methyltransferase</keyword>
<dbReference type="InterPro" id="IPR029063">
    <property type="entry name" value="SAM-dependent_MTases_sf"/>
</dbReference>
<reference evidence="3" key="1">
    <citation type="submission" date="2023-05" db="EMBL/GenBank/DDBJ databases">
        <title>Complete genome sequence of Agrobacterium larrymoorei CFBP5477.</title>
        <authorList>
            <person name="Yen H.-C."/>
            <person name="Chou L."/>
            <person name="Lin Y.-C."/>
            <person name="Lai E.-M."/>
            <person name="Kuo C.-H."/>
        </authorList>
    </citation>
    <scope>NUCLEOTIDE SEQUENCE</scope>
    <source>
        <strain evidence="3">CFBP5477</strain>
    </source>
</reference>
<protein>
    <submittedName>
        <fullName evidence="3">FkbM family methyltransferase</fullName>
    </submittedName>
</protein>
<evidence type="ECO:0000313" key="3">
    <source>
        <dbReference type="EMBL" id="WHA42580.1"/>
    </source>
</evidence>
<dbReference type="GO" id="GO:0032259">
    <property type="term" value="P:methylation"/>
    <property type="evidence" value="ECO:0007669"/>
    <property type="project" value="UniProtKB-KW"/>
</dbReference>
<evidence type="ECO:0000256" key="1">
    <source>
        <dbReference type="SAM" id="MobiDB-lite"/>
    </source>
</evidence>
<gene>
    <name evidence="3" type="ORF">CFBP5477_014950</name>
</gene>
<dbReference type="GO" id="GO:0008168">
    <property type="term" value="F:methyltransferase activity"/>
    <property type="evidence" value="ECO:0007669"/>
    <property type="project" value="UniProtKB-KW"/>
</dbReference>
<dbReference type="PANTHER" id="PTHR34203">
    <property type="entry name" value="METHYLTRANSFERASE, FKBM FAMILY PROTEIN"/>
    <property type="match status" value="1"/>
</dbReference>
<dbReference type="Gene3D" id="3.40.50.150">
    <property type="entry name" value="Vaccinia Virus protein VP39"/>
    <property type="match status" value="1"/>
</dbReference>
<name>A0AAF0KEN8_9HYPH</name>
<dbReference type="PANTHER" id="PTHR34203:SF15">
    <property type="entry name" value="SLL1173 PROTEIN"/>
    <property type="match status" value="1"/>
</dbReference>
<sequence length="300" mass="32990">MAQTQAQSPVGAHQETNGKMSNNKVKITLTDLNDDLSPVTFEIDKPTDLIQAKISSTNDFYERPLLDIVGSITPADSVFLDVGANIGNHTLFMAAKTRAKVLSFEPNKDNFGRLIKNIELSKMTGSVEAFNVAVGKQAGVVRSIFSSQKNTGGAKVQSTNKDDELGVPLIKIDDFLKKIKLKFTGKLIIKIDVEGMEVEVIEGMTSTIEEYQPIIVCEASSDKNIVLLRNIPMKRGYIVAASFFKSPTFLMVHKDNASSVFPHILEHSWSSARSYVSYCELSKMKVRAQKAIADAAEILK</sequence>
<dbReference type="Pfam" id="PF05050">
    <property type="entry name" value="Methyltransf_21"/>
    <property type="match status" value="1"/>
</dbReference>
<accession>A0AAF0KEN8</accession>
<evidence type="ECO:0000313" key="4">
    <source>
        <dbReference type="Proteomes" id="UP000298664"/>
    </source>
</evidence>
<dbReference type="InterPro" id="IPR052514">
    <property type="entry name" value="SAM-dependent_MTase"/>
</dbReference>
<feature type="region of interest" description="Disordered" evidence="1">
    <location>
        <begin position="1"/>
        <end position="22"/>
    </location>
</feature>
<dbReference type="InterPro" id="IPR006342">
    <property type="entry name" value="FkbM_mtfrase"/>
</dbReference>
<evidence type="ECO:0000259" key="2">
    <source>
        <dbReference type="Pfam" id="PF05050"/>
    </source>
</evidence>
<keyword evidence="3" id="KW-0808">Transferase</keyword>